<evidence type="ECO:0000256" key="4">
    <source>
        <dbReference type="ARBA" id="ARBA00023086"/>
    </source>
</evidence>
<comment type="subcellular location">
    <subcellularLocation>
        <location evidence="1">Host cytoplasm</location>
    </subcellularLocation>
</comment>
<keyword evidence="3" id="KW-0167">Capsid protein</keyword>
<evidence type="ECO:0000256" key="6">
    <source>
        <dbReference type="SAM" id="MobiDB-lite"/>
    </source>
</evidence>
<dbReference type="Pfam" id="PF05733">
    <property type="entry name" value="Tenui_N"/>
    <property type="match status" value="1"/>
</dbReference>
<organism evidence="7">
    <name type="scientific">Shuangao Insect Virus 3</name>
    <dbReference type="NCBI Taxonomy" id="1608077"/>
    <lineage>
        <taxon>Viruses</taxon>
        <taxon>Riboviria</taxon>
        <taxon>Orthornavirae</taxon>
        <taxon>Negarnaviricota</taxon>
        <taxon>Polyploviricotina</taxon>
        <taxon>Bunyaviricetes</taxon>
        <taxon>Elliovirales</taxon>
        <taxon>Peribunyaviridae</taxon>
    </lineage>
</organism>
<reference evidence="7" key="2">
    <citation type="journal article" date="2015" name="Elife">
        <title>Unprecedented genomic diversity of RNA viruses in arthropods reveals the ancestry of negative-sense RNA viruses.</title>
        <authorList>
            <person name="Li C.X."/>
            <person name="Shi M."/>
            <person name="Tian J.H."/>
            <person name="Lin X.D."/>
            <person name="Kang Y.J."/>
            <person name="Chen L.J."/>
            <person name="Qin X.C."/>
            <person name="Xu J."/>
            <person name="Holmes E.C."/>
            <person name="Zhang Y.Z."/>
        </authorList>
    </citation>
    <scope>NUCLEOTIDE SEQUENCE</scope>
    <source>
        <strain evidence="7">QSA04</strain>
    </source>
</reference>
<proteinExistence type="predicted"/>
<dbReference type="GO" id="GO:0030430">
    <property type="term" value="C:host cell cytoplasm"/>
    <property type="evidence" value="ECO:0007669"/>
    <property type="project" value="UniProtKB-SubCell"/>
</dbReference>
<accession>A0A2C9NJZ8</accession>
<dbReference type="EMBL" id="KM817742">
    <property type="protein sequence ID" value="AJG39314.1"/>
    <property type="molecule type" value="Viral_cRNA"/>
</dbReference>
<evidence type="ECO:0000313" key="7">
    <source>
        <dbReference type="EMBL" id="AJG39314.1"/>
    </source>
</evidence>
<reference evidence="7" key="1">
    <citation type="submission" date="2014-09" db="EMBL/GenBank/DDBJ databases">
        <authorList>
            <person name="Li C.-X."/>
            <person name="Shi M."/>
            <person name="Tian J.-H."/>
            <person name="Lin X.-D."/>
            <person name="Kang Y.-J."/>
            <person name="Qin X.-C."/>
            <person name="Chen L.-J."/>
            <person name="Xu J."/>
            <person name="Holmes E.C."/>
        </authorList>
    </citation>
    <scope>NUCLEOTIDE SEQUENCE</scope>
    <source>
        <strain evidence="7">QSA04</strain>
    </source>
</reference>
<sequence>MPRVYFAGNIYDIGASDWSKICKSVLGSTICTTVDLCSKINTVVQKHRNTFESFRKVNFVDSDLVDIPVEVFEKQKSIYSHFWSKARIEQYEDLHDFEEEDSLSNKTLVDPENGPADKKEEQPDPILPLPLQTPTLPLPSTFPGTSGLQVLSGIMDLSKLISSALNTVNAIDINLFNYEGFDPMVIRDLFFKISQEGNGITININGRAFDFHKGNSHNDLNFLVTLGLMRGNQLTKISNKSCKELQTALKAMIHRYKLKEKTDGMSTSLTLMRIVNSFPEIAYSVLQAGRGRDITGLGISVVLANSVSFQMVNRANFRKYAKHFLYVNQKIDRVINKKRKEGFTSLKELWNYLILAYNSPIIPDGKRVGDIGNPLAVDKNHFAISPSEEAIWDQINNKIDTNDPSQI</sequence>
<dbReference type="GO" id="GO:0003723">
    <property type="term" value="F:RNA binding"/>
    <property type="evidence" value="ECO:0007669"/>
    <property type="project" value="InterPro"/>
</dbReference>
<evidence type="ECO:0000256" key="1">
    <source>
        <dbReference type="ARBA" id="ARBA00004192"/>
    </source>
</evidence>
<gene>
    <name evidence="7" type="primary">N</name>
</gene>
<dbReference type="GO" id="GO:0019013">
    <property type="term" value="C:viral nucleocapsid"/>
    <property type="evidence" value="ECO:0007669"/>
    <property type="project" value="UniProtKB-KW"/>
</dbReference>
<feature type="region of interest" description="Disordered" evidence="6">
    <location>
        <begin position="102"/>
        <end position="125"/>
    </location>
</feature>
<evidence type="ECO:0000256" key="5">
    <source>
        <dbReference type="ARBA" id="ARBA00033344"/>
    </source>
</evidence>
<keyword evidence="4 7" id="KW-0543">Viral nucleoprotein</keyword>
<evidence type="ECO:0000256" key="3">
    <source>
        <dbReference type="ARBA" id="ARBA00022561"/>
    </source>
</evidence>
<keyword evidence="4 7" id="KW-0946">Virion</keyword>
<protein>
    <recommendedName>
        <fullName evidence="2">Nucleoprotein</fullName>
    </recommendedName>
    <alternativeName>
        <fullName evidence="5">Nucleocapsid protein</fullName>
    </alternativeName>
</protein>
<dbReference type="InterPro" id="IPR009522">
    <property type="entry name" value="Capsid_Phlebovir/Tenuivir"/>
</dbReference>
<evidence type="ECO:0000256" key="2">
    <source>
        <dbReference type="ARBA" id="ARBA00014389"/>
    </source>
</evidence>
<name>A0A2C9NJZ8_9VIRU</name>